<name>A0A067RA27_ZOONE</name>
<dbReference type="OrthoDB" id="8187497at2759"/>
<feature type="domain" description="C2H2-type" evidence="16">
    <location>
        <begin position="696"/>
        <end position="724"/>
    </location>
</feature>
<protein>
    <recommendedName>
        <fullName evidence="16">C2H2-type domain-containing protein</fullName>
    </recommendedName>
</protein>
<dbReference type="InterPro" id="IPR036236">
    <property type="entry name" value="Znf_C2H2_sf"/>
</dbReference>
<evidence type="ECO:0000256" key="2">
    <source>
        <dbReference type="ARBA" id="ARBA00004123"/>
    </source>
</evidence>
<keyword evidence="13" id="KW-0539">Nucleus</keyword>
<dbReference type="PANTHER" id="PTHR14196">
    <property type="entry name" value="ODD-SKIPPED - RELATED"/>
    <property type="match status" value="1"/>
</dbReference>
<dbReference type="InterPro" id="IPR050717">
    <property type="entry name" value="C2H2-ZF_Transcription_Reg"/>
</dbReference>
<dbReference type="eggNOG" id="KOG1721">
    <property type="taxonomic scope" value="Eukaryota"/>
</dbReference>
<dbReference type="Gene3D" id="3.30.160.60">
    <property type="entry name" value="Classic Zinc Finger"/>
    <property type="match status" value="11"/>
</dbReference>
<dbReference type="GO" id="GO:0008270">
    <property type="term" value="F:zinc ion binding"/>
    <property type="evidence" value="ECO:0007669"/>
    <property type="project" value="UniProtKB-KW"/>
</dbReference>
<dbReference type="AlphaFoldDB" id="A0A067RA27"/>
<evidence type="ECO:0000256" key="10">
    <source>
        <dbReference type="ARBA" id="ARBA00023015"/>
    </source>
</evidence>
<evidence type="ECO:0000256" key="6">
    <source>
        <dbReference type="ARBA" id="ARBA00022737"/>
    </source>
</evidence>
<feature type="domain" description="C2H2-type" evidence="16">
    <location>
        <begin position="640"/>
        <end position="667"/>
    </location>
</feature>
<dbReference type="PROSITE" id="PS50157">
    <property type="entry name" value="ZINC_FINGER_C2H2_2"/>
    <property type="match status" value="12"/>
</dbReference>
<keyword evidence="11" id="KW-0238">DNA-binding</keyword>
<keyword evidence="18" id="KW-1185">Reference proteome</keyword>
<dbReference type="InterPro" id="IPR013087">
    <property type="entry name" value="Znf_C2H2_type"/>
</dbReference>
<comment type="function">
    <text evidence="1">May be involved in transcriptional regulation.</text>
</comment>
<keyword evidence="6" id="KW-0677">Repeat</keyword>
<evidence type="ECO:0000256" key="1">
    <source>
        <dbReference type="ARBA" id="ARBA00003767"/>
    </source>
</evidence>
<dbReference type="FunFam" id="3.30.160.60:FF:000508">
    <property type="entry name" value="Myeloid zinc finger 1"/>
    <property type="match status" value="1"/>
</dbReference>
<keyword evidence="5" id="KW-0479">Metal-binding</keyword>
<evidence type="ECO:0000259" key="16">
    <source>
        <dbReference type="PROSITE" id="PS50157"/>
    </source>
</evidence>
<feature type="region of interest" description="Disordered" evidence="15">
    <location>
        <begin position="80"/>
        <end position="105"/>
    </location>
</feature>
<reference evidence="17 18" key="1">
    <citation type="journal article" date="2014" name="Nat. Commun.">
        <title>Molecular traces of alternative social organization in a termite genome.</title>
        <authorList>
            <person name="Terrapon N."/>
            <person name="Li C."/>
            <person name="Robertson H.M."/>
            <person name="Ji L."/>
            <person name="Meng X."/>
            <person name="Booth W."/>
            <person name="Chen Z."/>
            <person name="Childers C.P."/>
            <person name="Glastad K.M."/>
            <person name="Gokhale K."/>
            <person name="Gowin J."/>
            <person name="Gronenberg W."/>
            <person name="Hermansen R.A."/>
            <person name="Hu H."/>
            <person name="Hunt B.G."/>
            <person name="Huylmans A.K."/>
            <person name="Khalil S.M."/>
            <person name="Mitchell R.D."/>
            <person name="Munoz-Torres M.C."/>
            <person name="Mustard J.A."/>
            <person name="Pan H."/>
            <person name="Reese J.T."/>
            <person name="Scharf M.E."/>
            <person name="Sun F."/>
            <person name="Vogel H."/>
            <person name="Xiao J."/>
            <person name="Yang W."/>
            <person name="Yang Z."/>
            <person name="Yang Z."/>
            <person name="Zhou J."/>
            <person name="Zhu J."/>
            <person name="Brent C.S."/>
            <person name="Elsik C.G."/>
            <person name="Goodisman M.A."/>
            <person name="Liberles D.A."/>
            <person name="Roe R.M."/>
            <person name="Vargo E.L."/>
            <person name="Vilcinskas A."/>
            <person name="Wang J."/>
            <person name="Bornberg-Bauer E."/>
            <person name="Korb J."/>
            <person name="Zhang G."/>
            <person name="Liebig J."/>
        </authorList>
    </citation>
    <scope>NUCLEOTIDE SEQUENCE [LARGE SCALE GENOMIC DNA]</scope>
    <source>
        <tissue evidence="17">Whole organism</tissue>
    </source>
</reference>
<dbReference type="InParanoid" id="A0A067RA27"/>
<dbReference type="PANTHER" id="PTHR14196:SF12">
    <property type="entry name" value="ZINC FINGER PROTEIN 208-LIKE"/>
    <property type="match status" value="1"/>
</dbReference>
<dbReference type="GO" id="GO:0000981">
    <property type="term" value="F:DNA-binding transcription factor activity, RNA polymerase II-specific"/>
    <property type="evidence" value="ECO:0007669"/>
    <property type="project" value="TreeGrafter"/>
</dbReference>
<feature type="domain" description="C2H2-type" evidence="16">
    <location>
        <begin position="612"/>
        <end position="639"/>
    </location>
</feature>
<dbReference type="Proteomes" id="UP000027135">
    <property type="component" value="Unassembled WGS sequence"/>
</dbReference>
<dbReference type="OMA" id="SHTVEAN"/>
<dbReference type="PROSITE" id="PS00028">
    <property type="entry name" value="ZINC_FINGER_C2H2_1"/>
    <property type="match status" value="10"/>
</dbReference>
<evidence type="ECO:0000256" key="13">
    <source>
        <dbReference type="ARBA" id="ARBA00023242"/>
    </source>
</evidence>
<comment type="subcellular location">
    <subcellularLocation>
        <location evidence="2">Nucleus</location>
    </subcellularLocation>
</comment>
<dbReference type="EMBL" id="KK852604">
    <property type="protein sequence ID" value="KDR20442.1"/>
    <property type="molecule type" value="Genomic_DNA"/>
</dbReference>
<dbReference type="GO" id="GO:0005634">
    <property type="term" value="C:nucleus"/>
    <property type="evidence" value="ECO:0007669"/>
    <property type="project" value="UniProtKB-SubCell"/>
</dbReference>
<gene>
    <name evidence="17" type="ORF">L798_05486</name>
</gene>
<dbReference type="SUPFAM" id="SSF57667">
    <property type="entry name" value="beta-beta-alpha zinc fingers"/>
    <property type="match status" value="6"/>
</dbReference>
<evidence type="ECO:0000256" key="4">
    <source>
        <dbReference type="ARBA" id="ARBA00022499"/>
    </source>
</evidence>
<feature type="domain" description="C2H2-type" evidence="16">
    <location>
        <begin position="838"/>
        <end position="863"/>
    </location>
</feature>
<evidence type="ECO:0000256" key="7">
    <source>
        <dbReference type="ARBA" id="ARBA00022771"/>
    </source>
</evidence>
<evidence type="ECO:0000256" key="3">
    <source>
        <dbReference type="ARBA" id="ARBA00006991"/>
    </source>
</evidence>
<feature type="domain" description="C2H2-type" evidence="16">
    <location>
        <begin position="668"/>
        <end position="695"/>
    </location>
</feature>
<comment type="similarity">
    <text evidence="3">Belongs to the krueppel C2H2-type zinc-finger protein family.</text>
</comment>
<evidence type="ECO:0000256" key="15">
    <source>
        <dbReference type="SAM" id="MobiDB-lite"/>
    </source>
</evidence>
<keyword evidence="12" id="KW-0804">Transcription</keyword>
<dbReference type="FunFam" id="3.30.160.60:FF:000446">
    <property type="entry name" value="Zinc finger protein"/>
    <property type="match status" value="1"/>
</dbReference>
<evidence type="ECO:0000256" key="5">
    <source>
        <dbReference type="ARBA" id="ARBA00022723"/>
    </source>
</evidence>
<keyword evidence="9" id="KW-0832">Ubl conjugation</keyword>
<feature type="domain" description="C2H2-type" evidence="16">
    <location>
        <begin position="864"/>
        <end position="890"/>
    </location>
</feature>
<dbReference type="Pfam" id="PF00096">
    <property type="entry name" value="zf-C2H2"/>
    <property type="match status" value="9"/>
</dbReference>
<feature type="domain" description="C2H2-type" evidence="16">
    <location>
        <begin position="725"/>
        <end position="752"/>
    </location>
</feature>
<evidence type="ECO:0000256" key="8">
    <source>
        <dbReference type="ARBA" id="ARBA00022833"/>
    </source>
</evidence>
<feature type="domain" description="C2H2-type" evidence="16">
    <location>
        <begin position="809"/>
        <end position="836"/>
    </location>
</feature>
<accession>A0A067RA27</accession>
<feature type="domain" description="C2H2-type" evidence="16">
    <location>
        <begin position="753"/>
        <end position="780"/>
    </location>
</feature>
<evidence type="ECO:0000313" key="18">
    <source>
        <dbReference type="Proteomes" id="UP000027135"/>
    </source>
</evidence>
<dbReference type="FunFam" id="3.30.160.60:FF:000247">
    <property type="entry name" value="Zinc finger protein 236"/>
    <property type="match status" value="1"/>
</dbReference>
<dbReference type="GO" id="GO:0000977">
    <property type="term" value="F:RNA polymerase II transcription regulatory region sequence-specific DNA binding"/>
    <property type="evidence" value="ECO:0007669"/>
    <property type="project" value="TreeGrafter"/>
</dbReference>
<evidence type="ECO:0000313" key="17">
    <source>
        <dbReference type="EMBL" id="KDR20442.1"/>
    </source>
</evidence>
<keyword evidence="4" id="KW-1017">Isopeptide bond</keyword>
<evidence type="ECO:0000256" key="12">
    <source>
        <dbReference type="ARBA" id="ARBA00023163"/>
    </source>
</evidence>
<dbReference type="GO" id="GO:0042802">
    <property type="term" value="F:identical protein binding"/>
    <property type="evidence" value="ECO:0007669"/>
    <property type="project" value="UniProtKB-ARBA"/>
</dbReference>
<feature type="domain" description="C2H2-type" evidence="16">
    <location>
        <begin position="555"/>
        <end position="583"/>
    </location>
</feature>
<keyword evidence="8" id="KW-0862">Zinc</keyword>
<keyword evidence="10" id="KW-0805">Transcription regulation</keyword>
<dbReference type="FunFam" id="3.30.160.60:FF:001325">
    <property type="entry name" value="zinc finger protein 200"/>
    <property type="match status" value="1"/>
</dbReference>
<proteinExistence type="inferred from homology"/>
<evidence type="ECO:0000256" key="11">
    <source>
        <dbReference type="ARBA" id="ARBA00023125"/>
    </source>
</evidence>
<evidence type="ECO:0000256" key="9">
    <source>
        <dbReference type="ARBA" id="ARBA00022843"/>
    </source>
</evidence>
<dbReference type="SMART" id="SM00355">
    <property type="entry name" value="ZnF_C2H2"/>
    <property type="match status" value="12"/>
</dbReference>
<feature type="domain" description="C2H2-type" evidence="16">
    <location>
        <begin position="584"/>
        <end position="611"/>
    </location>
</feature>
<dbReference type="FunFam" id="3.30.160.60:FF:000100">
    <property type="entry name" value="Zinc finger 45-like"/>
    <property type="match status" value="2"/>
</dbReference>
<keyword evidence="7 14" id="KW-0863">Zinc-finger</keyword>
<feature type="domain" description="C2H2-type" evidence="16">
    <location>
        <begin position="781"/>
        <end position="808"/>
    </location>
</feature>
<organism evidence="17 18">
    <name type="scientific">Zootermopsis nevadensis</name>
    <name type="common">Dampwood termite</name>
    <dbReference type="NCBI Taxonomy" id="136037"/>
    <lineage>
        <taxon>Eukaryota</taxon>
        <taxon>Metazoa</taxon>
        <taxon>Ecdysozoa</taxon>
        <taxon>Arthropoda</taxon>
        <taxon>Hexapoda</taxon>
        <taxon>Insecta</taxon>
        <taxon>Pterygota</taxon>
        <taxon>Neoptera</taxon>
        <taxon>Polyneoptera</taxon>
        <taxon>Dictyoptera</taxon>
        <taxon>Blattodea</taxon>
        <taxon>Blattoidea</taxon>
        <taxon>Termitoidae</taxon>
        <taxon>Termopsidae</taxon>
        <taxon>Zootermopsis</taxon>
    </lineage>
</organism>
<feature type="compositionally biased region" description="Polar residues" evidence="15">
    <location>
        <begin position="92"/>
        <end position="105"/>
    </location>
</feature>
<feature type="compositionally biased region" description="Basic and acidic residues" evidence="15">
    <location>
        <begin position="80"/>
        <end position="91"/>
    </location>
</feature>
<dbReference type="FunFam" id="3.30.160.60:FF:002343">
    <property type="entry name" value="Zinc finger protein 33A"/>
    <property type="match status" value="2"/>
</dbReference>
<sequence>MCSPMSAEAYRAVSKELVSMQSKNNNSLDSQGWLCNQGMIGYENQQNQNTQQGNYKCNEQFPSCSVSQINMLLQEQPDLKHSSDSCFDHSQNHSSNKQTNQCSDSGSVKSVCVEPNKEQRVKYCNLQKVQQNGQSVEHFQQPLQQKQQEQNCYVGHSSLYGSSVELHEDTLYSQASLILHMGNDGSHNTGHFQTHFVSSKHENNMADNSKSYTMSPVLQTFQEHTRCGLDAGITCEMMDSCLQTDIKTVNDSSVNVSSNNSCCELSMEPVSSRPVFGMQKSAVHCLLNCNAAVSDRMQSCLNTQQLQIECNEVDGKENSNQESSSVTCESDIIVEETEEEMTESEISIEEMKDTVFREDKPAKCLVCSLSANANNQFIHMRCDSPVTSTSHIPVVTKLAQVVLDIHTQIRKLHNEFICRRCLNLIDTVDCLETKLAAVKQDLIQLFETRLMSLKALENWKVSDDNAESIAEESKNSGDVSLCKEAPENTKENMHTDQIACCTEKPCENEEMKNKDGENKIMSQESDKNVLTEYGSSDVFNKQRVCEVEVSYDTKYQCDVCNKSFSSKEYLNNHHQQQHTKQFSFYCDQCGKGFTLKRALENHLLLHTGEFRYQCEVCGKLFIQHYSLNDHLRKHEGQFRLACQQCGKGFMCRNSLHIHTRIHTGERPFVCQHCGKRFSSSSNLVAHIRLCSGDLPFHCNQCEKKFALMTQLRAHVLSRHEGQYRFKCAVCGKGFTKDSDRKIHERSHSGERPFKCVTCGKCYSSTGNLNQHAKQHDGERPFKCLICGQGFLRRSTLASHMNQHTGARPFSCDQCDKTFMTKRNLYAHRKWHAGTIKRYTCTICGKSFNHGLQVHMRTHSGHKPYTCSECGMAFTVKSTLNKHVKSKHRKT</sequence>
<evidence type="ECO:0000256" key="14">
    <source>
        <dbReference type="PROSITE-ProRule" id="PRU00042"/>
    </source>
</evidence>